<dbReference type="SUPFAM" id="SSF54001">
    <property type="entry name" value="Cysteine proteinases"/>
    <property type="match status" value="1"/>
</dbReference>
<evidence type="ECO:0000259" key="1">
    <source>
        <dbReference type="SMART" id="SM00460"/>
    </source>
</evidence>
<organism evidence="2 3">
    <name type="scientific">Aureibaculum flavum</name>
    <dbReference type="NCBI Taxonomy" id="2795986"/>
    <lineage>
        <taxon>Bacteria</taxon>
        <taxon>Pseudomonadati</taxon>
        <taxon>Bacteroidota</taxon>
        <taxon>Flavobacteriia</taxon>
        <taxon>Flavobacteriales</taxon>
        <taxon>Flavobacteriaceae</taxon>
        <taxon>Aureibaculum</taxon>
    </lineage>
</organism>
<dbReference type="Pfam" id="PF01841">
    <property type="entry name" value="Transglut_core"/>
    <property type="match status" value="1"/>
</dbReference>
<protein>
    <recommendedName>
        <fullName evidence="1">Transglutaminase-like domain-containing protein</fullName>
    </recommendedName>
</protein>
<dbReference type="Gene3D" id="3.10.620.30">
    <property type="match status" value="1"/>
</dbReference>
<sequence>MEKIKAIIIILFGISSFAQTDDFKQIDFTKADSIAKFYHGENLDNLPLLVHKLTATFTTDVEKFRAIYTWVSTNIDNDYGSAVKNQRKRKKLMNDDYALGNWNNTFKIHMFRTLLKDKKTICTGYAYLIKELSTIANINCKIIDGYGRNIDNNIGELSVPNHSWNAVFLNNKWYLSDATWSSGYTELPTYAFISDYNDGYFLTEPKLFSKSHYPLNEQWLLMQNNPSVSDFLNGPLVYGNTFKNTIIPITPATMYIETSKKMINTFTLEISESFKIEELELEISNGSNRTKVEPTNTVITDNLLNVDYQFKRTGHYDFHIKLKDEVVVTYLIKVKRKLYHSKRSSNKIKI</sequence>
<reference evidence="2 3" key="1">
    <citation type="submission" date="2020-12" db="EMBL/GenBank/DDBJ databases">
        <title>Aureibaculum luteum sp. nov. and Aureibaculum flavum sp. nov., novel members of the family Flavobacteriaceae isolated from Antarctic intertidal sediments.</title>
        <authorList>
            <person name="He X."/>
            <person name="Zhang X."/>
        </authorList>
    </citation>
    <scope>NUCLEOTIDE SEQUENCE [LARGE SCALE GENOMIC DNA]</scope>
    <source>
        <strain evidence="2 3">A20</strain>
    </source>
</reference>
<gene>
    <name evidence="2" type="ORF">JBL43_00920</name>
</gene>
<proteinExistence type="predicted"/>
<dbReference type="SMART" id="SM00460">
    <property type="entry name" value="TGc"/>
    <property type="match status" value="1"/>
</dbReference>
<dbReference type="InterPro" id="IPR052557">
    <property type="entry name" value="CAP/Cytokinesis_protein"/>
</dbReference>
<evidence type="ECO:0000313" key="2">
    <source>
        <dbReference type="EMBL" id="MBJ2172778.1"/>
    </source>
</evidence>
<keyword evidence="3" id="KW-1185">Reference proteome</keyword>
<name>A0ABS0WLE2_9FLAO</name>
<evidence type="ECO:0000313" key="3">
    <source>
        <dbReference type="Proteomes" id="UP000623301"/>
    </source>
</evidence>
<feature type="domain" description="Transglutaminase-like" evidence="1">
    <location>
        <begin position="114"/>
        <end position="180"/>
    </location>
</feature>
<dbReference type="EMBL" id="JAEHFJ010000001">
    <property type="protein sequence ID" value="MBJ2172778.1"/>
    <property type="molecule type" value="Genomic_DNA"/>
</dbReference>
<comment type="caution">
    <text evidence="2">The sequence shown here is derived from an EMBL/GenBank/DDBJ whole genome shotgun (WGS) entry which is preliminary data.</text>
</comment>
<dbReference type="PANTHER" id="PTHR46333">
    <property type="entry name" value="CYTOKINESIS PROTEIN 3"/>
    <property type="match status" value="1"/>
</dbReference>
<dbReference type="InterPro" id="IPR002931">
    <property type="entry name" value="Transglutaminase-like"/>
</dbReference>
<accession>A0ABS0WLE2</accession>
<dbReference type="InterPro" id="IPR038765">
    <property type="entry name" value="Papain-like_cys_pep_sf"/>
</dbReference>
<dbReference type="Proteomes" id="UP000623301">
    <property type="component" value="Unassembled WGS sequence"/>
</dbReference>
<dbReference type="RefSeq" id="WP_198839616.1">
    <property type="nucleotide sequence ID" value="NZ_JAEHFJ010000001.1"/>
</dbReference>
<dbReference type="PANTHER" id="PTHR46333:SF2">
    <property type="entry name" value="CYTOKINESIS PROTEIN 3"/>
    <property type="match status" value="1"/>
</dbReference>